<dbReference type="CDD" id="cd10938">
    <property type="entry name" value="CE4_HpPgdA_like"/>
    <property type="match status" value="1"/>
</dbReference>
<dbReference type="InterPro" id="IPR037950">
    <property type="entry name" value="PgdA-like"/>
</dbReference>
<dbReference type="AlphaFoldDB" id="A0A158CIZ2"/>
<dbReference type="GO" id="GO:0005975">
    <property type="term" value="P:carbohydrate metabolic process"/>
    <property type="evidence" value="ECO:0007669"/>
    <property type="project" value="InterPro"/>
</dbReference>
<comment type="caution">
    <text evidence="2">The sequence shown here is derived from an EMBL/GenBank/DDBJ whole genome shotgun (WGS) entry which is preliminary data.</text>
</comment>
<dbReference type="Gene3D" id="3.20.20.370">
    <property type="entry name" value="Glycoside hydrolase/deacetylase"/>
    <property type="match status" value="1"/>
</dbReference>
<dbReference type="Proteomes" id="UP000054851">
    <property type="component" value="Unassembled WGS sequence"/>
</dbReference>
<evidence type="ECO:0000313" key="3">
    <source>
        <dbReference type="Proteomes" id="UP000054851"/>
    </source>
</evidence>
<dbReference type="STRING" id="1777140.AWB79_05468"/>
<dbReference type="OrthoDB" id="9784220at2"/>
<dbReference type="SUPFAM" id="SSF88713">
    <property type="entry name" value="Glycoside hydrolase/deacetylase"/>
    <property type="match status" value="1"/>
</dbReference>
<dbReference type="EMBL" id="FCOA02000023">
    <property type="protein sequence ID" value="SAK82338.1"/>
    <property type="molecule type" value="Genomic_DNA"/>
</dbReference>
<evidence type="ECO:0000259" key="1">
    <source>
        <dbReference type="PROSITE" id="PS51677"/>
    </source>
</evidence>
<proteinExistence type="predicted"/>
<dbReference type="RefSeq" id="WP_061170588.1">
    <property type="nucleotide sequence ID" value="NZ_FCOA02000023.1"/>
</dbReference>
<dbReference type="InterPro" id="IPR011330">
    <property type="entry name" value="Glyco_hydro/deAcase_b/a-brl"/>
</dbReference>
<gene>
    <name evidence="2" type="ORF">AWB79_05468</name>
</gene>
<accession>A0A158CIZ2</accession>
<dbReference type="Pfam" id="PF01522">
    <property type="entry name" value="Polysacc_deac_1"/>
    <property type="match status" value="1"/>
</dbReference>
<sequence>MPNITVCLSFDVDAVSSWIGTAKSNDPSTVSRGEFSVVGTPRVVNLLKRLDIQATFCIPGHTAYAFPDLVRMIRDEGHEIGHHGWVHENPADFDKAGEIRILEKGLEALERVAGVRPVGYRSPAVNLSHDTLKLLTQYGFEWDSNCFANDFYPYYPRTGDKWGLDEPYQFGEVLDLVEMPVSHVLGDFSAFETIPGFFPGYVPPRTLEGMWKDDFDFAVNECPDGVFILTMHPQTIGRGSRIRMLERFIQYARENADVTFTTMGGYARSWRAANPLEEWKQKNPMRTGVHAITKV</sequence>
<feature type="domain" description="NodB homology" evidence="1">
    <location>
        <begin position="27"/>
        <end position="261"/>
    </location>
</feature>
<reference evidence="2" key="1">
    <citation type="submission" date="2016-01" db="EMBL/GenBank/DDBJ databases">
        <authorList>
            <person name="Peeters C."/>
        </authorList>
    </citation>
    <scope>NUCLEOTIDE SEQUENCE</scope>
    <source>
        <strain evidence="2">LMG 29322</strain>
    </source>
</reference>
<dbReference type="InterPro" id="IPR002509">
    <property type="entry name" value="NODB_dom"/>
</dbReference>
<evidence type="ECO:0000313" key="2">
    <source>
        <dbReference type="EMBL" id="SAK82338.1"/>
    </source>
</evidence>
<keyword evidence="3" id="KW-1185">Reference proteome</keyword>
<name>A0A158CIZ2_9BURK</name>
<dbReference type="PANTHER" id="PTHR47561:SF1">
    <property type="entry name" value="POLYSACCHARIDE DEACETYLASE FAMILY PROTEIN (AFU_ORTHOLOGUE AFUA_6G05030)"/>
    <property type="match status" value="1"/>
</dbReference>
<dbReference type="PANTHER" id="PTHR47561">
    <property type="entry name" value="POLYSACCHARIDE DEACETYLASE FAMILY PROTEIN (AFU_ORTHOLOGUE AFUA_6G05030)"/>
    <property type="match status" value="1"/>
</dbReference>
<protein>
    <submittedName>
        <fullName evidence="2">Polysaccharide deacetylase</fullName>
    </submittedName>
</protein>
<organism evidence="2 3">
    <name type="scientific">Caballeronia hypogeia</name>
    <dbReference type="NCBI Taxonomy" id="1777140"/>
    <lineage>
        <taxon>Bacteria</taxon>
        <taxon>Pseudomonadati</taxon>
        <taxon>Pseudomonadota</taxon>
        <taxon>Betaproteobacteria</taxon>
        <taxon>Burkholderiales</taxon>
        <taxon>Burkholderiaceae</taxon>
        <taxon>Caballeronia</taxon>
    </lineage>
</organism>
<dbReference type="PROSITE" id="PS51677">
    <property type="entry name" value="NODB"/>
    <property type="match status" value="1"/>
</dbReference>
<dbReference type="GO" id="GO:0016810">
    <property type="term" value="F:hydrolase activity, acting on carbon-nitrogen (but not peptide) bonds"/>
    <property type="evidence" value="ECO:0007669"/>
    <property type="project" value="InterPro"/>
</dbReference>